<name>T1F6L1_HELRO</name>
<evidence type="ECO:0000313" key="2">
    <source>
        <dbReference type="EMBL" id="ESO03525.1"/>
    </source>
</evidence>
<dbReference type="NCBIfam" id="TIGR01444">
    <property type="entry name" value="fkbM_fam"/>
    <property type="match status" value="1"/>
</dbReference>
<organism evidence="3 4">
    <name type="scientific">Helobdella robusta</name>
    <name type="common">Californian leech</name>
    <dbReference type="NCBI Taxonomy" id="6412"/>
    <lineage>
        <taxon>Eukaryota</taxon>
        <taxon>Metazoa</taxon>
        <taxon>Spiralia</taxon>
        <taxon>Lophotrochozoa</taxon>
        <taxon>Annelida</taxon>
        <taxon>Clitellata</taxon>
        <taxon>Hirudinea</taxon>
        <taxon>Rhynchobdellida</taxon>
        <taxon>Glossiphoniidae</taxon>
        <taxon>Helobdella</taxon>
    </lineage>
</organism>
<dbReference type="Proteomes" id="UP000015101">
    <property type="component" value="Unassembled WGS sequence"/>
</dbReference>
<dbReference type="PANTHER" id="PTHR34203:SF15">
    <property type="entry name" value="SLL1173 PROTEIN"/>
    <property type="match status" value="1"/>
</dbReference>
<dbReference type="PANTHER" id="PTHR34203">
    <property type="entry name" value="METHYLTRANSFERASE, FKBM FAMILY PROTEIN"/>
    <property type="match status" value="1"/>
</dbReference>
<dbReference type="CDD" id="cd02440">
    <property type="entry name" value="AdoMet_MTases"/>
    <property type="match status" value="1"/>
</dbReference>
<dbReference type="RefSeq" id="XP_009018082.1">
    <property type="nucleotide sequence ID" value="XM_009019834.1"/>
</dbReference>
<dbReference type="InterPro" id="IPR006342">
    <property type="entry name" value="FkbM_mtfrase"/>
</dbReference>
<evidence type="ECO:0000313" key="4">
    <source>
        <dbReference type="Proteomes" id="UP000015101"/>
    </source>
</evidence>
<dbReference type="InParanoid" id="T1F6L1"/>
<dbReference type="HOGENOM" id="CLU_987910_0_0_1"/>
<dbReference type="AlphaFoldDB" id="T1F6L1"/>
<evidence type="ECO:0000259" key="1">
    <source>
        <dbReference type="Pfam" id="PF05050"/>
    </source>
</evidence>
<keyword evidence="4" id="KW-1185">Reference proteome</keyword>
<dbReference type="InterPro" id="IPR029063">
    <property type="entry name" value="SAM-dependent_MTases_sf"/>
</dbReference>
<reference evidence="3" key="3">
    <citation type="submission" date="2015-06" db="UniProtKB">
        <authorList>
            <consortium name="EnsemblMetazoa"/>
        </authorList>
    </citation>
    <scope>IDENTIFICATION</scope>
</reference>
<reference evidence="4" key="1">
    <citation type="submission" date="2012-12" db="EMBL/GenBank/DDBJ databases">
        <authorList>
            <person name="Hellsten U."/>
            <person name="Grimwood J."/>
            <person name="Chapman J.A."/>
            <person name="Shapiro H."/>
            <person name="Aerts A."/>
            <person name="Otillar R.P."/>
            <person name="Terry A.Y."/>
            <person name="Boore J.L."/>
            <person name="Simakov O."/>
            <person name="Marletaz F."/>
            <person name="Cho S.-J."/>
            <person name="Edsinger-Gonzales E."/>
            <person name="Havlak P."/>
            <person name="Kuo D.-H."/>
            <person name="Larsson T."/>
            <person name="Lv J."/>
            <person name="Arendt D."/>
            <person name="Savage R."/>
            <person name="Osoegawa K."/>
            <person name="de Jong P."/>
            <person name="Lindberg D.R."/>
            <person name="Seaver E.C."/>
            <person name="Weisblat D.A."/>
            <person name="Putnam N.H."/>
            <person name="Grigoriev I.V."/>
            <person name="Rokhsar D.S."/>
        </authorList>
    </citation>
    <scope>NUCLEOTIDE SEQUENCE</scope>
</reference>
<accession>T1F6L1</accession>
<dbReference type="GeneID" id="20204460"/>
<dbReference type="Gene3D" id="3.40.50.150">
    <property type="entry name" value="Vaccinia Virus protein VP39"/>
    <property type="match status" value="1"/>
</dbReference>
<dbReference type="EnsemblMetazoa" id="HelroT173224">
    <property type="protein sequence ID" value="HelroP173224"/>
    <property type="gene ID" value="HelroG173224"/>
</dbReference>
<feature type="domain" description="Methyltransferase FkbM" evidence="1">
    <location>
        <begin position="78"/>
        <end position="253"/>
    </location>
</feature>
<dbReference type="Pfam" id="PF05050">
    <property type="entry name" value="Methyltransf_21"/>
    <property type="match status" value="1"/>
</dbReference>
<dbReference type="OMA" id="NESHHAD"/>
<dbReference type="KEGG" id="hro:HELRODRAFT_173224"/>
<proteinExistence type="predicted"/>
<dbReference type="OrthoDB" id="430136at2759"/>
<reference evidence="2 4" key="2">
    <citation type="journal article" date="2013" name="Nature">
        <title>Insights into bilaterian evolution from three spiralian genomes.</title>
        <authorList>
            <person name="Simakov O."/>
            <person name="Marletaz F."/>
            <person name="Cho S.J."/>
            <person name="Edsinger-Gonzales E."/>
            <person name="Havlak P."/>
            <person name="Hellsten U."/>
            <person name="Kuo D.H."/>
            <person name="Larsson T."/>
            <person name="Lv J."/>
            <person name="Arendt D."/>
            <person name="Savage R."/>
            <person name="Osoegawa K."/>
            <person name="de Jong P."/>
            <person name="Grimwood J."/>
            <person name="Chapman J.A."/>
            <person name="Shapiro H."/>
            <person name="Aerts A."/>
            <person name="Otillar R.P."/>
            <person name="Terry A.Y."/>
            <person name="Boore J.L."/>
            <person name="Grigoriev I.V."/>
            <person name="Lindberg D.R."/>
            <person name="Seaver E.C."/>
            <person name="Weisblat D.A."/>
            <person name="Putnam N.H."/>
            <person name="Rokhsar D.S."/>
        </authorList>
    </citation>
    <scope>NUCLEOTIDE SEQUENCE</scope>
</reference>
<dbReference type="SUPFAM" id="SSF53335">
    <property type="entry name" value="S-adenosyl-L-methionine-dependent methyltransferases"/>
    <property type="match status" value="1"/>
</dbReference>
<dbReference type="EMBL" id="KB096590">
    <property type="protein sequence ID" value="ESO03525.1"/>
    <property type="molecule type" value="Genomic_DNA"/>
</dbReference>
<dbReference type="InterPro" id="IPR052514">
    <property type="entry name" value="SAM-dependent_MTase"/>
</dbReference>
<protein>
    <recommendedName>
        <fullName evidence="1">Methyltransferase FkbM domain-containing protein</fullName>
    </recommendedName>
</protein>
<gene>
    <name evidence="3" type="primary">20204460</name>
    <name evidence="2" type="ORF">HELRODRAFT_173224</name>
</gene>
<evidence type="ECO:0000313" key="3">
    <source>
        <dbReference type="EnsemblMetazoa" id="HelroP173224"/>
    </source>
</evidence>
<dbReference type="CTD" id="20204460"/>
<dbReference type="eggNOG" id="ENOG502R31D">
    <property type="taxonomic scope" value="Eukaryota"/>
</dbReference>
<dbReference type="EMBL" id="AMQM01004486">
    <property type="status" value="NOT_ANNOTATED_CDS"/>
    <property type="molecule type" value="Genomic_DNA"/>
</dbReference>
<dbReference type="GO" id="GO:0008171">
    <property type="term" value="F:O-methyltransferase activity"/>
    <property type="evidence" value="ECO:0000318"/>
    <property type="project" value="GO_Central"/>
</dbReference>
<sequence length="282" mass="31615">MSNKAMKIFLMIVLIFIAICIVYRYKIFEQGTLREKEKVVNWHPSRSVVESPELSRISESDLTLSSVLEKIPTAIFLDIGANIGYYTIQAAKLGHRVLAVEPTPDHLKRIHRALELENLTDNVVLLQNALGVNRQAVNIYVSKVNKGDNLMMPLNSNPTLDTHKLSSTVVNAILLNDLEPVLSKISGPQNLESTPVVMKIDIQAMETAVLVTGAHVFAHVNVTFVSMEWEPASSGDVGQKNENLRRFFKERNFLPFNCCKEGALVANMEKCPENVCWRRADD</sequence>